<feature type="region of interest" description="Disordered" evidence="1">
    <location>
        <begin position="1"/>
        <end position="49"/>
    </location>
</feature>
<reference evidence="2" key="2">
    <citation type="submission" date="2025-08" db="UniProtKB">
        <authorList>
            <consortium name="Ensembl"/>
        </authorList>
    </citation>
    <scope>IDENTIFICATION</scope>
</reference>
<dbReference type="PANTHER" id="PTHR47617">
    <property type="entry name" value="G-PROTEIN SIGNALING MODULATOR 3"/>
    <property type="match status" value="1"/>
</dbReference>
<dbReference type="Ensembl" id="ENSSFAT00005014242.1">
    <property type="protein sequence ID" value="ENSSFAP00005013666.1"/>
    <property type="gene ID" value="ENSSFAG00005007426.1"/>
</dbReference>
<dbReference type="GO" id="GO:0050727">
    <property type="term" value="P:regulation of inflammatory response"/>
    <property type="evidence" value="ECO:0007669"/>
    <property type="project" value="InterPro"/>
</dbReference>
<dbReference type="AlphaFoldDB" id="A0A672G421"/>
<reference evidence="2" key="1">
    <citation type="submission" date="2019-06" db="EMBL/GenBank/DDBJ databases">
        <authorList>
            <consortium name="Wellcome Sanger Institute Data Sharing"/>
        </authorList>
    </citation>
    <scope>NUCLEOTIDE SEQUENCE [LARGE SCALE GENOMIC DNA]</scope>
</reference>
<keyword evidence="3" id="KW-1185">Reference proteome</keyword>
<dbReference type="InterPro" id="IPR003109">
    <property type="entry name" value="GoLoco_motif"/>
</dbReference>
<dbReference type="PANTHER" id="PTHR47617:SF1">
    <property type="entry name" value="G-PROTEIN-SIGNALING MODULATOR 3"/>
    <property type="match status" value="1"/>
</dbReference>
<name>A0A672G421_SALFA</name>
<dbReference type="GO" id="GO:0030695">
    <property type="term" value="F:GTPase regulator activity"/>
    <property type="evidence" value="ECO:0007669"/>
    <property type="project" value="InterPro"/>
</dbReference>
<feature type="compositionally biased region" description="Low complexity" evidence="1">
    <location>
        <begin position="30"/>
        <end position="46"/>
    </location>
</feature>
<dbReference type="InParanoid" id="A0A672G421"/>
<dbReference type="Gene3D" id="1.25.40.10">
    <property type="entry name" value="Tetratricopeptide repeat domain"/>
    <property type="match status" value="1"/>
</dbReference>
<accession>A0A672G421</accession>
<dbReference type="SMART" id="SM00390">
    <property type="entry name" value="GoLoco"/>
    <property type="match status" value="1"/>
</dbReference>
<evidence type="ECO:0000256" key="1">
    <source>
        <dbReference type="SAM" id="MobiDB-lite"/>
    </source>
</evidence>
<protein>
    <submittedName>
        <fullName evidence="2">Uncharacterized protein</fullName>
    </submittedName>
</protein>
<dbReference type="InterPro" id="IPR011990">
    <property type="entry name" value="TPR-like_helical_dom_sf"/>
</dbReference>
<dbReference type="Pfam" id="PF02188">
    <property type="entry name" value="GoLoco"/>
    <property type="match status" value="1"/>
</dbReference>
<sequence>DSAVLRSPPVDSAVLRSPPVDSPVSSGRLTGAAGVGSSSCSTGSGTFEWSRSVNHAVREPMRRSPHVTAVTTAPLIGCFLLQAQGRLEDQRSRAPGPMDDEDFFLLLLRVQGGRMDEQRTAFPSGLQT</sequence>
<dbReference type="PROSITE" id="PS50877">
    <property type="entry name" value="GOLOCO"/>
    <property type="match status" value="1"/>
</dbReference>
<evidence type="ECO:0000313" key="2">
    <source>
        <dbReference type="Ensembl" id="ENSSFAP00005013666.1"/>
    </source>
</evidence>
<organism evidence="2 3">
    <name type="scientific">Salarias fasciatus</name>
    <name type="common">Jewelled blenny</name>
    <name type="synonym">Blennius fasciatus</name>
    <dbReference type="NCBI Taxonomy" id="181472"/>
    <lineage>
        <taxon>Eukaryota</taxon>
        <taxon>Metazoa</taxon>
        <taxon>Chordata</taxon>
        <taxon>Craniata</taxon>
        <taxon>Vertebrata</taxon>
        <taxon>Euteleostomi</taxon>
        <taxon>Actinopterygii</taxon>
        <taxon>Neopterygii</taxon>
        <taxon>Teleostei</taxon>
        <taxon>Neoteleostei</taxon>
        <taxon>Acanthomorphata</taxon>
        <taxon>Ovalentaria</taxon>
        <taxon>Blenniimorphae</taxon>
        <taxon>Blenniiformes</taxon>
        <taxon>Blennioidei</taxon>
        <taxon>Blenniidae</taxon>
        <taxon>Salariinae</taxon>
        <taxon>Salarias</taxon>
    </lineage>
</organism>
<dbReference type="Proteomes" id="UP000472267">
    <property type="component" value="Chromosome 11"/>
</dbReference>
<proteinExistence type="predicted"/>
<evidence type="ECO:0000313" key="3">
    <source>
        <dbReference type="Proteomes" id="UP000472267"/>
    </source>
</evidence>
<dbReference type="InterPro" id="IPR042888">
    <property type="entry name" value="GPSM3"/>
</dbReference>
<reference evidence="2" key="3">
    <citation type="submission" date="2025-09" db="UniProtKB">
        <authorList>
            <consortium name="Ensembl"/>
        </authorList>
    </citation>
    <scope>IDENTIFICATION</scope>
</reference>